<name>A0AAP3ZWL2_PAEPO</name>
<proteinExistence type="predicted"/>
<dbReference type="Proteomes" id="UP001229409">
    <property type="component" value="Unassembled WGS sequence"/>
</dbReference>
<sequence>MSLSDHPNNTSDVTLLRKAHDDLWLSLQHIPSDEALKLLHSFATQVAFYHEKKDKEADCKNYFRTPLPYIAIAVGISLPTAMWLLILFLP</sequence>
<accession>A0AAP3ZWL2</accession>
<dbReference type="AlphaFoldDB" id="A0AAP3ZWL2"/>
<feature type="transmembrane region" description="Helical" evidence="1">
    <location>
        <begin position="69"/>
        <end position="89"/>
    </location>
</feature>
<gene>
    <name evidence="2" type="ORF">QDS18_05940</name>
</gene>
<comment type="caution">
    <text evidence="2">The sequence shown here is derived from an EMBL/GenBank/DDBJ whole genome shotgun (WGS) entry which is preliminary data.</text>
</comment>
<dbReference type="EMBL" id="JARVWT010000001">
    <property type="protein sequence ID" value="MDH2330399.1"/>
    <property type="molecule type" value="Genomic_DNA"/>
</dbReference>
<dbReference type="RefSeq" id="WP_069079703.1">
    <property type="nucleotide sequence ID" value="NZ_JARVWT010000001.1"/>
</dbReference>
<evidence type="ECO:0000313" key="3">
    <source>
        <dbReference type="Proteomes" id="UP001229409"/>
    </source>
</evidence>
<protein>
    <submittedName>
        <fullName evidence="2">Uncharacterized protein</fullName>
    </submittedName>
</protein>
<organism evidence="2 3">
    <name type="scientific">Paenibacillus polymyxa</name>
    <name type="common">Bacillus polymyxa</name>
    <dbReference type="NCBI Taxonomy" id="1406"/>
    <lineage>
        <taxon>Bacteria</taxon>
        <taxon>Bacillati</taxon>
        <taxon>Bacillota</taxon>
        <taxon>Bacilli</taxon>
        <taxon>Bacillales</taxon>
        <taxon>Paenibacillaceae</taxon>
        <taxon>Paenibacillus</taxon>
    </lineage>
</organism>
<evidence type="ECO:0000313" key="2">
    <source>
        <dbReference type="EMBL" id="MDH2330399.1"/>
    </source>
</evidence>
<keyword evidence="1" id="KW-0812">Transmembrane</keyword>
<keyword evidence="1" id="KW-1133">Transmembrane helix</keyword>
<reference evidence="2" key="1">
    <citation type="submission" date="2023-04" db="EMBL/GenBank/DDBJ databases">
        <title>Uncovering the Secrets of Slow-Growing Bacteria in Tropical Savanna Soil through Cultivation and Genomic Analysis.</title>
        <authorList>
            <person name="Goncalves O.S."/>
            <person name="Santana M.F."/>
        </authorList>
    </citation>
    <scope>NUCLEOTIDE SEQUENCE</scope>
    <source>
        <strain evidence="2">ANTI</strain>
    </source>
</reference>
<keyword evidence="1" id="KW-0472">Membrane</keyword>
<evidence type="ECO:0000256" key="1">
    <source>
        <dbReference type="SAM" id="Phobius"/>
    </source>
</evidence>